<evidence type="ECO:0000259" key="1">
    <source>
        <dbReference type="Pfam" id="PF14321"/>
    </source>
</evidence>
<dbReference type="AlphaFoldDB" id="X1G280"/>
<proteinExistence type="predicted"/>
<dbReference type="InterPro" id="IPR025491">
    <property type="entry name" value="DUF4382"/>
</dbReference>
<dbReference type="Pfam" id="PF14321">
    <property type="entry name" value="DUF4382"/>
    <property type="match status" value="1"/>
</dbReference>
<evidence type="ECO:0000313" key="2">
    <source>
        <dbReference type="EMBL" id="GAH51981.1"/>
    </source>
</evidence>
<gene>
    <name evidence="2" type="ORF">S03H2_29884</name>
</gene>
<organism evidence="2">
    <name type="scientific">marine sediment metagenome</name>
    <dbReference type="NCBI Taxonomy" id="412755"/>
    <lineage>
        <taxon>unclassified sequences</taxon>
        <taxon>metagenomes</taxon>
        <taxon>ecological metagenomes</taxon>
    </lineage>
</organism>
<accession>X1G280</accession>
<feature type="domain" description="DUF4382" evidence="1">
    <location>
        <begin position="37"/>
        <end position="159"/>
    </location>
</feature>
<protein>
    <recommendedName>
        <fullName evidence="1">DUF4382 domain-containing protein</fullName>
    </recommendedName>
</protein>
<sequence length="160" mass="17004">MKKGLMTTILALVVVLVMGCAGVPSLVSTPAGEEVNFRLWISDEANAITDFDELWVTISDVGMVQADGNGLIKEPLASPAEVDLTKLEGDNATQLWSGNLPDGEYTKVFLYVTTVAGTLKNGDGNGEPADVKLPSNKLQISKPFTISSGQVVDFVFDITV</sequence>
<dbReference type="PROSITE" id="PS51257">
    <property type="entry name" value="PROKAR_LIPOPROTEIN"/>
    <property type="match status" value="1"/>
</dbReference>
<reference evidence="2" key="1">
    <citation type="journal article" date="2014" name="Front. Microbiol.">
        <title>High frequency of phylogenetically diverse reductive dehalogenase-homologous genes in deep subseafloor sedimentary metagenomes.</title>
        <authorList>
            <person name="Kawai M."/>
            <person name="Futagami T."/>
            <person name="Toyoda A."/>
            <person name="Takaki Y."/>
            <person name="Nishi S."/>
            <person name="Hori S."/>
            <person name="Arai W."/>
            <person name="Tsubouchi T."/>
            <person name="Morono Y."/>
            <person name="Uchiyama I."/>
            <person name="Ito T."/>
            <person name="Fujiyama A."/>
            <person name="Inagaki F."/>
            <person name="Takami H."/>
        </authorList>
    </citation>
    <scope>NUCLEOTIDE SEQUENCE</scope>
    <source>
        <strain evidence="2">Expedition CK06-06</strain>
    </source>
</reference>
<feature type="non-terminal residue" evidence="2">
    <location>
        <position position="160"/>
    </location>
</feature>
<comment type="caution">
    <text evidence="2">The sequence shown here is derived from an EMBL/GenBank/DDBJ whole genome shotgun (WGS) entry which is preliminary data.</text>
</comment>
<dbReference type="EMBL" id="BARU01018056">
    <property type="protein sequence ID" value="GAH51981.1"/>
    <property type="molecule type" value="Genomic_DNA"/>
</dbReference>
<name>X1G280_9ZZZZ</name>